<reference evidence="3" key="1">
    <citation type="journal article" date="2019" name="Int. J. Syst. Evol. Microbiol.">
        <title>The Global Catalogue of Microorganisms (GCM) 10K type strain sequencing project: providing services to taxonomists for standard genome sequencing and annotation.</title>
        <authorList>
            <consortium name="The Broad Institute Genomics Platform"/>
            <consortium name="The Broad Institute Genome Sequencing Center for Infectious Disease"/>
            <person name="Wu L."/>
            <person name="Ma J."/>
        </authorList>
    </citation>
    <scope>NUCLEOTIDE SEQUENCE [LARGE SCALE GENOMIC DNA]</scope>
    <source>
        <strain evidence="3">JCM 3369</strain>
    </source>
</reference>
<sequence>MTRSGNIHRTTAGAAAALGLCAALAGPAAAAPGPGPTPGGAVAGKTEHCVVHLEDHGKRTCHAGFREAVEDATGGRVTDAPDDPGKAMADPNVLDRIGATDGPRLGPIVLSIEFEHIRFGGSSISFTGTHECQSGTANPEFSYEDLNRVGWNDRISSYRLFANCLANHYENPAWNGVQTGYQATTEYIGDLMNDRTSSLRWS</sequence>
<dbReference type="SUPFAM" id="SSF49695">
    <property type="entry name" value="gamma-Crystallin-like"/>
    <property type="match status" value="1"/>
</dbReference>
<gene>
    <name evidence="2" type="ORF">ACFQKB_29795</name>
</gene>
<feature type="signal peptide" evidence="1">
    <location>
        <begin position="1"/>
        <end position="30"/>
    </location>
</feature>
<keyword evidence="1" id="KW-0732">Signal</keyword>
<evidence type="ECO:0000256" key="1">
    <source>
        <dbReference type="SAM" id="SignalP"/>
    </source>
</evidence>
<name>A0ABW2CTN4_9ACTN</name>
<comment type="caution">
    <text evidence="2">The sequence shown here is derived from an EMBL/GenBank/DDBJ whole genome shotgun (WGS) entry which is preliminary data.</text>
</comment>
<feature type="chain" id="PRO_5046478908" evidence="1">
    <location>
        <begin position="31"/>
        <end position="202"/>
    </location>
</feature>
<dbReference type="Gene3D" id="2.60.20.10">
    <property type="entry name" value="Crystallins"/>
    <property type="match status" value="1"/>
</dbReference>
<dbReference type="EMBL" id="JBHSXS010000023">
    <property type="protein sequence ID" value="MFC6883986.1"/>
    <property type="molecule type" value="Genomic_DNA"/>
</dbReference>
<accession>A0ABW2CTN4</accession>
<keyword evidence="3" id="KW-1185">Reference proteome</keyword>
<evidence type="ECO:0000313" key="3">
    <source>
        <dbReference type="Proteomes" id="UP001596380"/>
    </source>
</evidence>
<protein>
    <submittedName>
        <fullName evidence="2">Uncharacterized protein</fullName>
    </submittedName>
</protein>
<dbReference type="Proteomes" id="UP001596380">
    <property type="component" value="Unassembled WGS sequence"/>
</dbReference>
<dbReference type="InterPro" id="IPR011024">
    <property type="entry name" value="G_crystallin-like"/>
</dbReference>
<evidence type="ECO:0000313" key="2">
    <source>
        <dbReference type="EMBL" id="MFC6883986.1"/>
    </source>
</evidence>
<dbReference type="RefSeq" id="WP_160823258.1">
    <property type="nucleotide sequence ID" value="NZ_JBHSXE010000001.1"/>
</dbReference>
<proteinExistence type="predicted"/>
<organism evidence="2 3">
    <name type="scientific">Actinomadura yumaensis</name>
    <dbReference type="NCBI Taxonomy" id="111807"/>
    <lineage>
        <taxon>Bacteria</taxon>
        <taxon>Bacillati</taxon>
        <taxon>Actinomycetota</taxon>
        <taxon>Actinomycetes</taxon>
        <taxon>Streptosporangiales</taxon>
        <taxon>Thermomonosporaceae</taxon>
        <taxon>Actinomadura</taxon>
    </lineage>
</organism>